<evidence type="ECO:0000313" key="3">
    <source>
        <dbReference type="EMBL" id="EPS57220.1"/>
    </source>
</evidence>
<dbReference type="Pfam" id="PF00226">
    <property type="entry name" value="DnaJ"/>
    <property type="match status" value="1"/>
</dbReference>
<dbReference type="Pfam" id="PF11926">
    <property type="entry name" value="DUF3444"/>
    <property type="match status" value="1"/>
</dbReference>
<dbReference type="Pfam" id="PF23551">
    <property type="entry name" value="Zn_ribbon_20"/>
    <property type="match status" value="1"/>
</dbReference>
<dbReference type="InterPro" id="IPR001623">
    <property type="entry name" value="DnaJ_domain"/>
</dbReference>
<dbReference type="Proteomes" id="UP000015453">
    <property type="component" value="Unassembled WGS sequence"/>
</dbReference>
<comment type="caution">
    <text evidence="3">The sequence shown here is derived from an EMBL/GenBank/DDBJ whole genome shotgun (WGS) entry which is preliminary data.</text>
</comment>
<name>S8BRG4_9LAMI</name>
<dbReference type="InterPro" id="IPR018253">
    <property type="entry name" value="DnaJ_domain_CS"/>
</dbReference>
<dbReference type="EMBL" id="AUSU01010486">
    <property type="protein sequence ID" value="EPS57220.1"/>
    <property type="molecule type" value="Genomic_DNA"/>
</dbReference>
<evidence type="ECO:0000256" key="1">
    <source>
        <dbReference type="SAM" id="MobiDB-lite"/>
    </source>
</evidence>
<dbReference type="CDD" id="cd06257">
    <property type="entry name" value="DnaJ"/>
    <property type="match status" value="1"/>
</dbReference>
<dbReference type="InterPro" id="IPR056988">
    <property type="entry name" value="Zn_ribbon_pln"/>
</dbReference>
<sequence length="643" mass="72833">MECNRDEALRVKEMAESKFLVKDFKGAKKFALKAKNLYPELDGISQMLMTLDVYISAQDEKIHGESNWYGVLGVNPFSDDETIRRQYRKLALLLHPDKNRSIGAEGAFQLISQAWSLLSDKSRKTAYDRSCGRKFQHSGGKHDAKQGGFHDFVKSVSGDSKKRKNPPSSAPRSSSQHTTAQEKETFWTVCHRCKMQYEYLRMYINHNLLCPNCNEAYFATEIAPPSNIDSKTLFQNSGIRHRKSKHSPPDCQWIPFSKSTGGGAPSAVQAANLVQQAFEKVKRERQKVQAAARKQEAVLRKNLSSKRMRTEPSSLGQVNTSSKRFKVAEQPGSMDKEAKRDVEPRLDDFRQLLMEKARKQIREKLNAGRLPAADGFKSFEAVDGNVGPQREGKSVEKVSMDVPDSDFHDFEASRRAESFGSDQVWAVYDDDDGMPRHYARIHEVISLEPFGVRLSWLRPVTHRDGFSHVSWYANGFSKTCGKFQMGRTEIFNSVDCFSHVVVGRWKSGSDAVLIYPRRGEVWAVHRNWSLEWNELTEYEAVHKYDIVEVLEDHDEEHGVIVVPLVKAAGSRAVFCRHFDPSRIRRIPAGEISRFSHQLPSRSFTGDEHGLKLLKGFRELDPAAVPSEILEAGSSLGLDDCETS</sequence>
<dbReference type="Gene3D" id="1.10.287.110">
    <property type="entry name" value="DnaJ domain"/>
    <property type="match status" value="1"/>
</dbReference>
<dbReference type="PRINTS" id="PR00625">
    <property type="entry name" value="JDOMAIN"/>
</dbReference>
<evidence type="ECO:0000313" key="4">
    <source>
        <dbReference type="Proteomes" id="UP000015453"/>
    </source>
</evidence>
<dbReference type="PANTHER" id="PTHR44137">
    <property type="entry name" value="BNAC03G44070D PROTEIN"/>
    <property type="match status" value="1"/>
</dbReference>
<feature type="region of interest" description="Disordered" evidence="1">
    <location>
        <begin position="303"/>
        <end position="340"/>
    </location>
</feature>
<dbReference type="PANTHER" id="PTHR44137:SF32">
    <property type="entry name" value="DNAJ HEAT SHOCK AMINO-TERMINAL DOMAIN PROTEIN"/>
    <property type="match status" value="1"/>
</dbReference>
<dbReference type="InterPro" id="IPR036869">
    <property type="entry name" value="J_dom_sf"/>
</dbReference>
<dbReference type="PROSITE" id="PS00636">
    <property type="entry name" value="DNAJ_1"/>
    <property type="match status" value="1"/>
</dbReference>
<accession>S8BRG4</accession>
<reference evidence="3 4" key="1">
    <citation type="journal article" date="2013" name="BMC Genomics">
        <title>The miniature genome of a carnivorous plant Genlisea aurea contains a low number of genes and short non-coding sequences.</title>
        <authorList>
            <person name="Leushkin E.V."/>
            <person name="Sutormin R.A."/>
            <person name="Nabieva E.R."/>
            <person name="Penin A.A."/>
            <person name="Kondrashov A.S."/>
            <person name="Logacheva M.D."/>
        </authorList>
    </citation>
    <scope>NUCLEOTIDE SEQUENCE [LARGE SCALE GENOMIC DNA]</scope>
</reference>
<proteinExistence type="predicted"/>
<evidence type="ECO:0000259" key="2">
    <source>
        <dbReference type="PROSITE" id="PS50076"/>
    </source>
</evidence>
<dbReference type="SUPFAM" id="SSF46565">
    <property type="entry name" value="Chaperone J-domain"/>
    <property type="match status" value="1"/>
</dbReference>
<protein>
    <recommendedName>
        <fullName evidence="2">J domain-containing protein</fullName>
    </recommendedName>
</protein>
<dbReference type="SMART" id="SM00271">
    <property type="entry name" value="DnaJ"/>
    <property type="match status" value="1"/>
</dbReference>
<keyword evidence="4" id="KW-1185">Reference proteome</keyword>
<feature type="region of interest" description="Disordered" evidence="1">
    <location>
        <begin position="132"/>
        <end position="181"/>
    </location>
</feature>
<gene>
    <name evidence="3" type="ORF">M569_17600</name>
</gene>
<feature type="domain" description="J" evidence="2">
    <location>
        <begin position="67"/>
        <end position="131"/>
    </location>
</feature>
<feature type="compositionally biased region" description="Polar residues" evidence="1">
    <location>
        <begin position="311"/>
        <end position="322"/>
    </location>
</feature>
<organism evidence="3 4">
    <name type="scientific">Genlisea aurea</name>
    <dbReference type="NCBI Taxonomy" id="192259"/>
    <lineage>
        <taxon>Eukaryota</taxon>
        <taxon>Viridiplantae</taxon>
        <taxon>Streptophyta</taxon>
        <taxon>Embryophyta</taxon>
        <taxon>Tracheophyta</taxon>
        <taxon>Spermatophyta</taxon>
        <taxon>Magnoliopsida</taxon>
        <taxon>eudicotyledons</taxon>
        <taxon>Gunneridae</taxon>
        <taxon>Pentapetalae</taxon>
        <taxon>asterids</taxon>
        <taxon>lamiids</taxon>
        <taxon>Lamiales</taxon>
        <taxon>Lentibulariaceae</taxon>
        <taxon>Genlisea</taxon>
    </lineage>
</organism>
<feature type="compositionally biased region" description="Polar residues" evidence="1">
    <location>
        <begin position="166"/>
        <end position="179"/>
    </location>
</feature>
<dbReference type="InterPro" id="IPR024593">
    <property type="entry name" value="DUF3444"/>
</dbReference>
<dbReference type="OrthoDB" id="66964at2759"/>
<dbReference type="PROSITE" id="PS50076">
    <property type="entry name" value="DNAJ_2"/>
    <property type="match status" value="1"/>
</dbReference>
<dbReference type="AlphaFoldDB" id="S8BRG4"/>